<dbReference type="AlphaFoldDB" id="A0A921U3H9"/>
<dbReference type="Gramene" id="EES17610">
    <property type="protein sequence ID" value="EES17610"/>
    <property type="gene ID" value="SORBI_3009G021300"/>
</dbReference>
<name>A0A921U3H9_SORBI</name>
<dbReference type="InterPro" id="IPR044859">
    <property type="entry name" value="Allene_oxi_cyc_Dirigent"/>
</dbReference>
<dbReference type="KEGG" id="sbi:8067357"/>
<comment type="function">
    <text evidence="4">Dirigent proteins impart stereoselectivity on the phenoxy radical-coupling reaction, yielding optically active lignans from two molecules of coniferyl alcohol in the biosynthesis of lignans, flavonolignans, and alkaloids and thus plays a central role in plant secondary metabolism.</text>
</comment>
<keyword evidence="4" id="KW-0052">Apoplast</keyword>
<dbReference type="Gene3D" id="2.40.480.10">
    <property type="entry name" value="Allene oxide cyclase-like"/>
    <property type="match status" value="1"/>
</dbReference>
<keyword evidence="3 4" id="KW-0964">Secreted</keyword>
<dbReference type="InterPro" id="IPR004265">
    <property type="entry name" value="Dirigent"/>
</dbReference>
<dbReference type="GO" id="GO:0009699">
    <property type="term" value="P:phenylpropanoid biosynthetic process"/>
    <property type="evidence" value="ECO:0007669"/>
    <property type="project" value="UniProtKB-ARBA"/>
</dbReference>
<comment type="similarity">
    <text evidence="1 4">Belongs to the plant dirigent protein family.</text>
</comment>
<dbReference type="PANTHER" id="PTHR21495">
    <property type="entry name" value="NUCLEOPORIN-RELATED"/>
    <property type="match status" value="1"/>
</dbReference>
<evidence type="ECO:0000313" key="5">
    <source>
        <dbReference type="EMBL" id="KAG0516654.1"/>
    </source>
</evidence>
<gene>
    <name evidence="5" type="ORF">BDA96_09G022100</name>
</gene>
<comment type="subunit">
    <text evidence="2 4">Homodimer.</text>
</comment>
<accession>A0A921U3H9</accession>
<proteinExistence type="inferred from homology"/>
<dbReference type="GO" id="GO:0048046">
    <property type="term" value="C:apoplast"/>
    <property type="evidence" value="ECO:0007669"/>
    <property type="project" value="UniProtKB-SubCell"/>
</dbReference>
<sequence>MENPPSIIVTPIAPAVSAQFTRFTFSKLYIRRTSPGSKELTVDGRPSDHLGTRNVSDCPIFDGPGSNAILVARIQGTITQISNAHELYTIVFEERLKGSTIVTEGIMTEGSDEWAIYGGTGVFAMARGVIKRKNLADKSGGNTDELTMEVFCPVFGS</sequence>
<comment type="subcellular location">
    <subcellularLocation>
        <location evidence="4">Secreted</location>
        <location evidence="4">Extracellular space</location>
        <location evidence="4">Apoplast</location>
    </subcellularLocation>
</comment>
<evidence type="ECO:0000256" key="1">
    <source>
        <dbReference type="ARBA" id="ARBA00010746"/>
    </source>
</evidence>
<reference evidence="5" key="2">
    <citation type="submission" date="2020-10" db="EMBL/GenBank/DDBJ databases">
        <authorList>
            <person name="Cooper E.A."/>
            <person name="Brenton Z.W."/>
            <person name="Flinn B.S."/>
            <person name="Jenkins J."/>
            <person name="Shu S."/>
            <person name="Flowers D."/>
            <person name="Luo F."/>
            <person name="Wang Y."/>
            <person name="Xia P."/>
            <person name="Barry K."/>
            <person name="Daum C."/>
            <person name="Lipzen A."/>
            <person name="Yoshinaga Y."/>
            <person name="Schmutz J."/>
            <person name="Saski C."/>
            <person name="Vermerris W."/>
            <person name="Kresovich S."/>
        </authorList>
    </citation>
    <scope>NUCLEOTIDE SEQUENCE</scope>
</reference>
<protein>
    <recommendedName>
        <fullName evidence="4">Dirigent protein</fullName>
    </recommendedName>
</protein>
<evidence type="ECO:0000256" key="4">
    <source>
        <dbReference type="RuleBase" id="RU363099"/>
    </source>
</evidence>
<dbReference type="OMA" id="QISNAHE"/>
<evidence type="ECO:0000313" key="6">
    <source>
        <dbReference type="Proteomes" id="UP000807115"/>
    </source>
</evidence>
<evidence type="ECO:0000256" key="2">
    <source>
        <dbReference type="ARBA" id="ARBA00011738"/>
    </source>
</evidence>
<reference evidence="5" key="1">
    <citation type="journal article" date="2019" name="BMC Genomics">
        <title>A new reference genome for Sorghum bicolor reveals high levels of sequence similarity between sweet and grain genotypes: implications for the genetics of sugar metabolism.</title>
        <authorList>
            <person name="Cooper E.A."/>
            <person name="Brenton Z.W."/>
            <person name="Flinn B.S."/>
            <person name="Jenkins J."/>
            <person name="Shu S."/>
            <person name="Flowers D."/>
            <person name="Luo F."/>
            <person name="Wang Y."/>
            <person name="Xia P."/>
            <person name="Barry K."/>
            <person name="Daum C."/>
            <person name="Lipzen A."/>
            <person name="Yoshinaga Y."/>
            <person name="Schmutz J."/>
            <person name="Saski C."/>
            <person name="Vermerris W."/>
            <person name="Kresovich S."/>
        </authorList>
    </citation>
    <scope>NUCLEOTIDE SEQUENCE</scope>
</reference>
<dbReference type="Pfam" id="PF03018">
    <property type="entry name" value="Dirigent"/>
    <property type="match status" value="1"/>
</dbReference>
<dbReference type="SMR" id="A0A921U3H9"/>
<dbReference type="EMBL" id="CM027688">
    <property type="protein sequence ID" value="KAG0516654.1"/>
    <property type="molecule type" value="Genomic_DNA"/>
</dbReference>
<dbReference type="Proteomes" id="UP000807115">
    <property type="component" value="Chromosome 9"/>
</dbReference>
<organism evidence="5 6">
    <name type="scientific">Sorghum bicolor</name>
    <name type="common">Sorghum</name>
    <name type="synonym">Sorghum vulgare</name>
    <dbReference type="NCBI Taxonomy" id="4558"/>
    <lineage>
        <taxon>Eukaryota</taxon>
        <taxon>Viridiplantae</taxon>
        <taxon>Streptophyta</taxon>
        <taxon>Embryophyta</taxon>
        <taxon>Tracheophyta</taxon>
        <taxon>Spermatophyta</taxon>
        <taxon>Magnoliopsida</taxon>
        <taxon>Liliopsida</taxon>
        <taxon>Poales</taxon>
        <taxon>Poaceae</taxon>
        <taxon>PACMAD clade</taxon>
        <taxon>Panicoideae</taxon>
        <taxon>Andropogonodae</taxon>
        <taxon>Andropogoneae</taxon>
        <taxon>Sorghinae</taxon>
        <taxon>Sorghum</taxon>
    </lineage>
</organism>
<evidence type="ECO:0000256" key="3">
    <source>
        <dbReference type="ARBA" id="ARBA00022525"/>
    </source>
</evidence>
<comment type="caution">
    <text evidence="5">The sequence shown here is derived from an EMBL/GenBank/DDBJ whole genome shotgun (WGS) entry which is preliminary data.</text>
</comment>